<gene>
    <name evidence="2" type="ORF">FOPG_19423</name>
</gene>
<organism evidence="2">
    <name type="scientific">Fusarium oxysporum f. sp. conglutinans race 2 54008</name>
    <dbReference type="NCBI Taxonomy" id="1089457"/>
    <lineage>
        <taxon>Eukaryota</taxon>
        <taxon>Fungi</taxon>
        <taxon>Dikarya</taxon>
        <taxon>Ascomycota</taxon>
        <taxon>Pezizomycotina</taxon>
        <taxon>Sordariomycetes</taxon>
        <taxon>Hypocreomycetidae</taxon>
        <taxon>Hypocreales</taxon>
        <taxon>Nectriaceae</taxon>
        <taxon>Fusarium</taxon>
        <taxon>Fusarium oxysporum species complex</taxon>
    </lineage>
</organism>
<dbReference type="Proteomes" id="UP000030676">
    <property type="component" value="Unassembled WGS sequence"/>
</dbReference>
<dbReference type="EMBL" id="KK034192">
    <property type="protein sequence ID" value="EXL64310.1"/>
    <property type="molecule type" value="Genomic_DNA"/>
</dbReference>
<reference evidence="2" key="2">
    <citation type="submission" date="2014-03" db="EMBL/GenBank/DDBJ databases">
        <title>The Genome Annotation of Fusarium oxysporum PHW808.</title>
        <authorList>
            <consortium name="The Broad Institute Genomics Platform"/>
            <person name="Ma L.-J."/>
            <person name="Corby-Kistler H."/>
            <person name="Broz K."/>
            <person name="Gale L.R."/>
            <person name="Jonkers W."/>
            <person name="O'Donnell K."/>
            <person name="Ploetz R."/>
            <person name="Steinberg C."/>
            <person name="Schwartz D.C."/>
            <person name="VanEtten H."/>
            <person name="Zhou S."/>
            <person name="Young S.K."/>
            <person name="Zeng Q."/>
            <person name="Gargeya S."/>
            <person name="Fitzgerald M."/>
            <person name="Abouelleil A."/>
            <person name="Alvarado L."/>
            <person name="Chapman S.B."/>
            <person name="Gainer-Dewar J."/>
            <person name="Goldberg J."/>
            <person name="Griggs A."/>
            <person name="Gujja S."/>
            <person name="Hansen M."/>
            <person name="Howarth C."/>
            <person name="Imamovic A."/>
            <person name="Ireland A."/>
            <person name="Larimer J."/>
            <person name="McCowan C."/>
            <person name="Murphy C."/>
            <person name="Pearson M."/>
            <person name="Poon T.W."/>
            <person name="Priest M."/>
            <person name="Roberts A."/>
            <person name="Saif S."/>
            <person name="Shea T."/>
            <person name="Sykes S."/>
            <person name="Wortman J."/>
            <person name="Nusbaum C."/>
            <person name="Birren B."/>
        </authorList>
    </citation>
    <scope>NUCLEOTIDE SEQUENCE</scope>
    <source>
        <strain evidence="2">54008</strain>
    </source>
</reference>
<dbReference type="HOGENOM" id="CLU_3087317_0_0_1"/>
<evidence type="ECO:0000313" key="2">
    <source>
        <dbReference type="EMBL" id="EXL64310.1"/>
    </source>
</evidence>
<dbReference type="AlphaFoldDB" id="X0GWQ2"/>
<reference evidence="2" key="1">
    <citation type="submission" date="2011-11" db="EMBL/GenBank/DDBJ databases">
        <title>The Genome Sequence of Fusarium oxysporum PHW808.</title>
        <authorList>
            <consortium name="The Broad Institute Genome Sequencing Platform"/>
            <person name="Ma L.-J."/>
            <person name="Gale L.R."/>
            <person name="Schwartz D.C."/>
            <person name="Zhou S."/>
            <person name="Corby-Kistler H."/>
            <person name="Young S.K."/>
            <person name="Zeng Q."/>
            <person name="Gargeya S."/>
            <person name="Fitzgerald M."/>
            <person name="Haas B."/>
            <person name="Abouelleil A."/>
            <person name="Alvarado L."/>
            <person name="Arachchi H.M."/>
            <person name="Berlin A."/>
            <person name="Brown A."/>
            <person name="Chapman S.B."/>
            <person name="Chen Z."/>
            <person name="Dunbar C."/>
            <person name="Freedman E."/>
            <person name="Gearin G."/>
            <person name="Goldberg J."/>
            <person name="Griggs A."/>
            <person name="Gujja S."/>
            <person name="Heiman D."/>
            <person name="Howarth C."/>
            <person name="Larson L."/>
            <person name="Lui A."/>
            <person name="MacDonald P.J.P."/>
            <person name="Montmayeur A."/>
            <person name="Murphy C."/>
            <person name="Neiman D."/>
            <person name="Pearson M."/>
            <person name="Priest M."/>
            <person name="Roberts A."/>
            <person name="Saif S."/>
            <person name="Shea T."/>
            <person name="Shenoy N."/>
            <person name="Sisk P."/>
            <person name="Stolte C."/>
            <person name="Sykes S."/>
            <person name="Wortman J."/>
            <person name="Nusbaum C."/>
            <person name="Birren B."/>
        </authorList>
    </citation>
    <scope>NUCLEOTIDE SEQUENCE [LARGE SCALE GENOMIC DNA]</scope>
    <source>
        <strain evidence="2">54008</strain>
    </source>
</reference>
<feature type="region of interest" description="Disordered" evidence="1">
    <location>
        <begin position="1"/>
        <end position="52"/>
    </location>
</feature>
<proteinExistence type="predicted"/>
<protein>
    <submittedName>
        <fullName evidence="2">Uncharacterized protein</fullName>
    </submittedName>
</protein>
<evidence type="ECO:0000256" key="1">
    <source>
        <dbReference type="SAM" id="MobiDB-lite"/>
    </source>
</evidence>
<name>X0GWQ2_FUSOX</name>
<sequence>MGGSPNQLSMPSKDRRVYSPRVSRSPKRSSGHLLSHFRTIGGARKGGPKADS</sequence>
<accession>X0GWQ2</accession>
<feature type="compositionally biased region" description="Polar residues" evidence="1">
    <location>
        <begin position="1"/>
        <end position="10"/>
    </location>
</feature>